<dbReference type="AlphaFoldDB" id="A0A643FCD8"/>
<evidence type="ECO:0000256" key="3">
    <source>
        <dbReference type="ARBA" id="ARBA00023315"/>
    </source>
</evidence>
<sequence length="255" mass="28299">MQLPWLGEHTPFPPTLAALGPDSDAPGLLAAGGGLDVPRLREAYRHGIFPWYGEGQPILWWSPDPRMVLPVDEFRLSRSLRKTIQKFLATPGCEIRFDHDFRAVITACAQTPREGQPGTWIVPEMVEAYVRLHLAGHAHSVETWIDGRLAGGLYGIGLGRMFFGESMFAWRTDASKIALAALVAFCRAEQIGMIDCQQHTQHLASLGARLLPRPQFEGHLAATVDAPPPWRWSYDRAHWARLGIAVPPSLAQNMP</sequence>
<comment type="function">
    <text evidence="4">Functions in the N-end rule pathway of protein degradation where it conjugates Leu, Phe and, less efficiently, Met from aminoacyl-tRNAs to the N-termini of proteins containing an N-terminal arginine or lysine.</text>
</comment>
<keyword evidence="3 4" id="KW-0012">Acyltransferase</keyword>
<comment type="caution">
    <text evidence="5">The sequence shown here is derived from an EMBL/GenBank/DDBJ whole genome shotgun (WGS) entry which is preliminary data.</text>
</comment>
<evidence type="ECO:0000256" key="1">
    <source>
        <dbReference type="ARBA" id="ARBA00022490"/>
    </source>
</evidence>
<comment type="similarity">
    <text evidence="4">Belongs to the L/F-transferase family.</text>
</comment>
<dbReference type="HAMAP" id="MF_00688">
    <property type="entry name" value="Leu_Phe_trans"/>
    <property type="match status" value="1"/>
</dbReference>
<dbReference type="NCBIfam" id="TIGR00667">
    <property type="entry name" value="aat"/>
    <property type="match status" value="1"/>
</dbReference>
<organism evidence="5 6">
    <name type="scientific">Ideonella dechloratans</name>
    <dbReference type="NCBI Taxonomy" id="36863"/>
    <lineage>
        <taxon>Bacteria</taxon>
        <taxon>Pseudomonadati</taxon>
        <taxon>Pseudomonadota</taxon>
        <taxon>Betaproteobacteria</taxon>
        <taxon>Burkholderiales</taxon>
        <taxon>Sphaerotilaceae</taxon>
        <taxon>Ideonella</taxon>
    </lineage>
</organism>
<proteinExistence type="inferred from homology"/>
<dbReference type="Pfam" id="PF03588">
    <property type="entry name" value="Leu_Phe_trans"/>
    <property type="match status" value="1"/>
</dbReference>
<dbReference type="InterPro" id="IPR016181">
    <property type="entry name" value="Acyl_CoA_acyltransferase"/>
</dbReference>
<dbReference type="InterPro" id="IPR042221">
    <property type="entry name" value="Leu/Phe-tRNA_Trfase_N"/>
</dbReference>
<protein>
    <recommendedName>
        <fullName evidence="4">Leucyl/phenylalanyl-tRNA--protein transferase</fullName>
        <ecNumber evidence="4">2.3.2.6</ecNumber>
    </recommendedName>
    <alternativeName>
        <fullName evidence="4">L/F-transferase</fullName>
    </alternativeName>
    <alternativeName>
        <fullName evidence="4">Leucyltransferase</fullName>
    </alternativeName>
    <alternativeName>
        <fullName evidence="4">Phenyalanyltransferase</fullName>
    </alternativeName>
</protein>
<evidence type="ECO:0000256" key="4">
    <source>
        <dbReference type="HAMAP-Rule" id="MF_00688"/>
    </source>
</evidence>
<dbReference type="EMBL" id="VZPB01000022">
    <property type="protein sequence ID" value="KAB0582067.1"/>
    <property type="molecule type" value="Genomic_DNA"/>
</dbReference>
<dbReference type="Gene3D" id="3.40.630.70">
    <property type="entry name" value="Leucyl/phenylalanyl-tRNA-protein transferase, C-terminal domain"/>
    <property type="match status" value="1"/>
</dbReference>
<keyword evidence="6" id="KW-1185">Reference proteome</keyword>
<comment type="catalytic activity">
    <reaction evidence="4">
        <text>L-phenylalanyl-tRNA(Phe) + an N-terminal L-alpha-aminoacyl-[protein] = an N-terminal L-phenylalanyl-L-alpha-aminoacyl-[protein] + tRNA(Phe)</text>
        <dbReference type="Rhea" id="RHEA:43632"/>
        <dbReference type="Rhea" id="RHEA-COMP:9668"/>
        <dbReference type="Rhea" id="RHEA-COMP:9699"/>
        <dbReference type="Rhea" id="RHEA-COMP:10636"/>
        <dbReference type="Rhea" id="RHEA-COMP:10637"/>
        <dbReference type="ChEBI" id="CHEBI:78442"/>
        <dbReference type="ChEBI" id="CHEBI:78531"/>
        <dbReference type="ChEBI" id="CHEBI:78597"/>
        <dbReference type="ChEBI" id="CHEBI:83561"/>
        <dbReference type="EC" id="2.3.2.6"/>
    </reaction>
</comment>
<dbReference type="GO" id="GO:0008914">
    <property type="term" value="F:leucyl-tRNA--protein transferase activity"/>
    <property type="evidence" value="ECO:0007669"/>
    <property type="project" value="UniProtKB-UniRule"/>
</dbReference>
<comment type="catalytic activity">
    <reaction evidence="4">
        <text>N-terminal L-lysyl-[protein] + L-leucyl-tRNA(Leu) = N-terminal L-leucyl-L-lysyl-[protein] + tRNA(Leu) + H(+)</text>
        <dbReference type="Rhea" id="RHEA:12340"/>
        <dbReference type="Rhea" id="RHEA-COMP:9613"/>
        <dbReference type="Rhea" id="RHEA-COMP:9622"/>
        <dbReference type="Rhea" id="RHEA-COMP:12670"/>
        <dbReference type="Rhea" id="RHEA-COMP:12671"/>
        <dbReference type="ChEBI" id="CHEBI:15378"/>
        <dbReference type="ChEBI" id="CHEBI:65249"/>
        <dbReference type="ChEBI" id="CHEBI:78442"/>
        <dbReference type="ChEBI" id="CHEBI:78494"/>
        <dbReference type="ChEBI" id="CHEBI:133043"/>
        <dbReference type="EC" id="2.3.2.6"/>
    </reaction>
</comment>
<dbReference type="Gene3D" id="3.30.70.3550">
    <property type="entry name" value="Leucyl/phenylalanyl-tRNA-protein transferase, N-terminal domain"/>
    <property type="match status" value="1"/>
</dbReference>
<evidence type="ECO:0000313" key="5">
    <source>
        <dbReference type="EMBL" id="KAB0582067.1"/>
    </source>
</evidence>
<dbReference type="RefSeq" id="WP_151124153.1">
    <property type="nucleotide sequence ID" value="NZ_CP088081.1"/>
</dbReference>
<dbReference type="GO" id="GO:0030163">
    <property type="term" value="P:protein catabolic process"/>
    <property type="evidence" value="ECO:0007669"/>
    <property type="project" value="UniProtKB-UniRule"/>
</dbReference>
<keyword evidence="2 4" id="KW-0808">Transferase</keyword>
<keyword evidence="1 4" id="KW-0963">Cytoplasm</keyword>
<dbReference type="Proteomes" id="UP000430120">
    <property type="component" value="Unassembled WGS sequence"/>
</dbReference>
<dbReference type="GO" id="GO:0005737">
    <property type="term" value="C:cytoplasm"/>
    <property type="evidence" value="ECO:0007669"/>
    <property type="project" value="UniProtKB-SubCell"/>
</dbReference>
<dbReference type="PANTHER" id="PTHR30098:SF2">
    <property type="entry name" value="LEUCYL_PHENYLALANYL-TRNA--PROTEIN TRANSFERASE"/>
    <property type="match status" value="1"/>
</dbReference>
<dbReference type="InterPro" id="IPR004616">
    <property type="entry name" value="Leu/Phe-tRNA_Trfase"/>
</dbReference>
<evidence type="ECO:0000313" key="6">
    <source>
        <dbReference type="Proteomes" id="UP000430120"/>
    </source>
</evidence>
<reference evidence="5 6" key="1">
    <citation type="submission" date="2019-09" db="EMBL/GenBank/DDBJ databases">
        <title>Draft genome sequences of 48 bacterial type strains from the CCUG.</title>
        <authorList>
            <person name="Tunovic T."/>
            <person name="Pineiro-Iglesias B."/>
            <person name="Unosson C."/>
            <person name="Inganas E."/>
            <person name="Ohlen M."/>
            <person name="Cardew S."/>
            <person name="Jensie-Markopoulos S."/>
            <person name="Salva-Serra F."/>
            <person name="Jaen-Luchoro D."/>
            <person name="Karlsson R."/>
            <person name="Svensson-Stadler L."/>
            <person name="Chun J."/>
            <person name="Moore E."/>
        </authorList>
    </citation>
    <scope>NUCLEOTIDE SEQUENCE [LARGE SCALE GENOMIC DNA]</scope>
    <source>
        <strain evidence="5 6">CCUG 30977</strain>
    </source>
</reference>
<dbReference type="OrthoDB" id="9790282at2"/>
<comment type="catalytic activity">
    <reaction evidence="4">
        <text>N-terminal L-arginyl-[protein] + L-leucyl-tRNA(Leu) = N-terminal L-leucyl-L-arginyl-[protein] + tRNA(Leu) + H(+)</text>
        <dbReference type="Rhea" id="RHEA:50416"/>
        <dbReference type="Rhea" id="RHEA-COMP:9613"/>
        <dbReference type="Rhea" id="RHEA-COMP:9622"/>
        <dbReference type="Rhea" id="RHEA-COMP:12672"/>
        <dbReference type="Rhea" id="RHEA-COMP:12673"/>
        <dbReference type="ChEBI" id="CHEBI:15378"/>
        <dbReference type="ChEBI" id="CHEBI:64719"/>
        <dbReference type="ChEBI" id="CHEBI:78442"/>
        <dbReference type="ChEBI" id="CHEBI:78494"/>
        <dbReference type="ChEBI" id="CHEBI:133044"/>
        <dbReference type="EC" id="2.3.2.6"/>
    </reaction>
</comment>
<dbReference type="InterPro" id="IPR042203">
    <property type="entry name" value="Leu/Phe-tRNA_Trfase_C"/>
</dbReference>
<comment type="subcellular location">
    <subcellularLocation>
        <location evidence="4">Cytoplasm</location>
    </subcellularLocation>
</comment>
<accession>A0A643FCD8</accession>
<gene>
    <name evidence="4" type="primary">aat</name>
    <name evidence="5" type="ORF">F7Q92_10790</name>
</gene>
<evidence type="ECO:0000256" key="2">
    <source>
        <dbReference type="ARBA" id="ARBA00022679"/>
    </source>
</evidence>
<dbReference type="EC" id="2.3.2.6" evidence="4"/>
<name>A0A643FCD8_IDEDE</name>
<dbReference type="PANTHER" id="PTHR30098">
    <property type="entry name" value="LEUCYL/PHENYLALANYL-TRNA--PROTEIN TRANSFERASE"/>
    <property type="match status" value="1"/>
</dbReference>
<dbReference type="SUPFAM" id="SSF55729">
    <property type="entry name" value="Acyl-CoA N-acyltransferases (Nat)"/>
    <property type="match status" value="1"/>
</dbReference>